<sequence>MKFLANENIPQASVKYLLSKGWDIISVGLDFSGISDEEVIKISNEQYRTILTHDSDYGELIFKYGFRPKAGVIYIRQKPENPEFTGRLLEKVVNSKNISFEAALTVIDQNSIRQKRF</sequence>
<dbReference type="Proteomes" id="UP000199564">
    <property type="component" value="Unassembled WGS sequence"/>
</dbReference>
<dbReference type="STRING" id="226506.SAMN04488519_10583"/>
<name>A0A1I5FWT3_9BACT</name>
<keyword evidence="3" id="KW-1185">Reference proteome</keyword>
<organism evidence="2 3">
    <name type="scientific">Algoriphagus ornithinivorans</name>
    <dbReference type="NCBI Taxonomy" id="226506"/>
    <lineage>
        <taxon>Bacteria</taxon>
        <taxon>Pseudomonadati</taxon>
        <taxon>Bacteroidota</taxon>
        <taxon>Cytophagia</taxon>
        <taxon>Cytophagales</taxon>
        <taxon>Cyclobacteriaceae</taxon>
        <taxon>Algoriphagus</taxon>
    </lineage>
</organism>
<proteinExistence type="predicted"/>
<accession>A0A1I5FWT3</accession>
<feature type="domain" description="DUF5615" evidence="1">
    <location>
        <begin position="1"/>
        <end position="108"/>
    </location>
</feature>
<dbReference type="InterPro" id="IPR041049">
    <property type="entry name" value="DUF5615"/>
</dbReference>
<evidence type="ECO:0000313" key="3">
    <source>
        <dbReference type="Proteomes" id="UP000199564"/>
    </source>
</evidence>
<dbReference type="EMBL" id="FOVW01000005">
    <property type="protein sequence ID" value="SFO28079.1"/>
    <property type="molecule type" value="Genomic_DNA"/>
</dbReference>
<evidence type="ECO:0000259" key="1">
    <source>
        <dbReference type="Pfam" id="PF18480"/>
    </source>
</evidence>
<dbReference type="Pfam" id="PF18480">
    <property type="entry name" value="DUF5615"/>
    <property type="match status" value="1"/>
</dbReference>
<gene>
    <name evidence="2" type="ORF">SAMN04488519_10583</name>
</gene>
<protein>
    <submittedName>
        <fullName evidence="2">Predicted nuclease, contains PIN domain, potential toxin-antitoxin system component</fullName>
    </submittedName>
</protein>
<reference evidence="3" key="1">
    <citation type="submission" date="2016-10" db="EMBL/GenBank/DDBJ databases">
        <authorList>
            <person name="Varghese N."/>
            <person name="Submissions S."/>
        </authorList>
    </citation>
    <scope>NUCLEOTIDE SEQUENCE [LARGE SCALE GENOMIC DNA]</scope>
    <source>
        <strain evidence="3">DSM 15282</strain>
    </source>
</reference>
<dbReference type="AlphaFoldDB" id="A0A1I5FWT3"/>
<dbReference type="RefSeq" id="WP_091653271.1">
    <property type="nucleotide sequence ID" value="NZ_FOVW01000005.1"/>
</dbReference>
<evidence type="ECO:0000313" key="2">
    <source>
        <dbReference type="EMBL" id="SFO28079.1"/>
    </source>
</evidence>